<feature type="domain" description="Methyltransferase FkbM" evidence="2">
    <location>
        <begin position="428"/>
        <end position="610"/>
    </location>
</feature>
<feature type="region of interest" description="Disordered" evidence="1">
    <location>
        <begin position="39"/>
        <end position="78"/>
    </location>
</feature>
<dbReference type="InterPro" id="IPR052514">
    <property type="entry name" value="SAM-dependent_MTase"/>
</dbReference>
<feature type="compositionally biased region" description="Basic and acidic residues" evidence="1">
    <location>
        <begin position="41"/>
        <end position="53"/>
    </location>
</feature>
<feature type="domain" description="Methyltransferase FkbM" evidence="2">
    <location>
        <begin position="148"/>
        <end position="330"/>
    </location>
</feature>
<reference evidence="3 4" key="1">
    <citation type="journal article" date="2021" name="Sci. Rep.">
        <title>The genome of the diatom Chaetoceros tenuissimus carries an ancient integrated fragment of an extant virus.</title>
        <authorList>
            <person name="Hongo Y."/>
            <person name="Kimura K."/>
            <person name="Takaki Y."/>
            <person name="Yoshida Y."/>
            <person name="Baba S."/>
            <person name="Kobayashi G."/>
            <person name="Nagasaki K."/>
            <person name="Hano T."/>
            <person name="Tomaru Y."/>
        </authorList>
    </citation>
    <scope>NUCLEOTIDE SEQUENCE [LARGE SCALE GENOMIC DNA]</scope>
    <source>
        <strain evidence="3 4">NIES-3715</strain>
    </source>
</reference>
<dbReference type="AlphaFoldDB" id="A0AAD3H181"/>
<feature type="domain" description="Methyltransferase FkbM" evidence="2">
    <location>
        <begin position="708"/>
        <end position="890"/>
    </location>
</feature>
<feature type="domain" description="Methyltransferase FkbM" evidence="2">
    <location>
        <begin position="988"/>
        <end position="1170"/>
    </location>
</feature>
<gene>
    <name evidence="3" type="ORF">CTEN210_02872</name>
</gene>
<sequence>MVIYTKDIENLKKAYQKSDVFKIGSNNTLQKSNQSVLTKIKSKDDNVKRKENRNMNMDAEQSRTENENNTATAKETHTNTTQYPRTMVVQKTINKNPFAIQIYNSNDIVSNEIRRRGWEMSFIASLKNIFLQYSAKHNVPLSELTFLDIGANIGWFSLNMAALGVNVIAFEPMEQNYEMIKRSLEEQINIDNGVSGRVTLYEHGLGVKEETCFLYSGDINVGDGHIKCVASEEDLSIQKGYSIRQKVIVKRLDDVLTTEKVKSMNIIAAKLDCEGFEGNVLEGGMNVLLDGGILNILSEYQPSWIKEKGSGDGGDADLYLQRFKDAGYRVEKMGGAEVFLKKSEPMNKVLDQNITSTKQTTQYPRTMVVQKTINKNPFAIQIYNSKDIVSNQIRGSGWETGFINSLKIIFLQYSAKHNIPLSELTFLDIGANIGWFSLNMAALGVNVVAFEPMEQNYQMIKRSLEEQTNIDNGVSDRVTLYEHGLGVKEETCFLYSDDGNVGDGHIKCVASEEDLSIQKGYSIRQKVIVKRLDDVLTTEKVKSMNIIAAKLDCEGFEGNVLEGGMNVLLDGGILNILSEYQPSWIKEKGSGNGGDADLYLQRFKDAGYRVEKMGGAEVFLKKSEPMNKVLDQNITSTKQTTQYPRTMVVQKTINKNPFAIQIYNSKDIVSNQIRGSGWETGFINSLKIIFLQYSAKHNIPLSELTFLDIGANIGWFSLNMAALGVNVVAFEPMEQNYQMIKRSLEEQTNIDNGVSDRVTLYEHGLGVKEETCFLYSDDGNVGDGHIKCVASEEDLSIQKGYSIRQKVIVKRLDDVLTTEKVKSMNIIAAKLDCEGFEGNVLEGGMNVLLDGGILNILSEYQPSWIKEKGSGNGGDADLYLQRFKDAGYRVEKMGGAEVFLKKSEPMNKVLDQNITSTKQTTQYPRTMVVQKTINKNPFAIQIYNSKDIVSNQIRGSGWETGFINSLKNIFLQYSAKHNIPLSELTFLDIGANIGWFSLNMAALGVNVVAFEPMEQNYQMIKRSLEEQTNIDNGVSDRVTLYEHGLGVKEETCFLYSDDGNVGDGHIKCVANEEDLSIQKGYSIRQKVIVKRLDDVLTTEKVKSMNIIAAKLDCEGFEGNVLEGGMNVLLDGGILNILSEYQPSWIKEKGSGNGGDADLYLQRFKDAGYRVEKMGGAEVFLKKSDGL</sequence>
<organism evidence="3 4">
    <name type="scientific">Chaetoceros tenuissimus</name>
    <dbReference type="NCBI Taxonomy" id="426638"/>
    <lineage>
        <taxon>Eukaryota</taxon>
        <taxon>Sar</taxon>
        <taxon>Stramenopiles</taxon>
        <taxon>Ochrophyta</taxon>
        <taxon>Bacillariophyta</taxon>
        <taxon>Coscinodiscophyceae</taxon>
        <taxon>Chaetocerotophycidae</taxon>
        <taxon>Chaetocerotales</taxon>
        <taxon>Chaetocerotaceae</taxon>
        <taxon>Chaetoceros</taxon>
    </lineage>
</organism>
<dbReference type="NCBIfam" id="TIGR01444">
    <property type="entry name" value="fkbM_fam"/>
    <property type="match status" value="4"/>
</dbReference>
<name>A0AAD3H181_9STRA</name>
<comment type="caution">
    <text evidence="3">The sequence shown here is derived from an EMBL/GenBank/DDBJ whole genome shotgun (WGS) entry which is preliminary data.</text>
</comment>
<accession>A0AAD3H181</accession>
<protein>
    <recommendedName>
        <fullName evidence="2">Methyltransferase FkbM domain-containing protein</fullName>
    </recommendedName>
</protein>
<dbReference type="Proteomes" id="UP001054902">
    <property type="component" value="Unassembled WGS sequence"/>
</dbReference>
<evidence type="ECO:0000259" key="2">
    <source>
        <dbReference type="Pfam" id="PF05050"/>
    </source>
</evidence>
<dbReference type="SUPFAM" id="SSF53335">
    <property type="entry name" value="S-adenosyl-L-methionine-dependent methyltransferases"/>
    <property type="match status" value="4"/>
</dbReference>
<dbReference type="Gene3D" id="3.40.50.150">
    <property type="entry name" value="Vaccinia Virus protein VP39"/>
    <property type="match status" value="4"/>
</dbReference>
<dbReference type="InterPro" id="IPR029063">
    <property type="entry name" value="SAM-dependent_MTases_sf"/>
</dbReference>
<evidence type="ECO:0000256" key="1">
    <source>
        <dbReference type="SAM" id="MobiDB-lite"/>
    </source>
</evidence>
<dbReference type="PANTHER" id="PTHR34203:SF13">
    <property type="entry name" value="EXPRESSED PROTEIN"/>
    <property type="match status" value="1"/>
</dbReference>
<evidence type="ECO:0000313" key="4">
    <source>
        <dbReference type="Proteomes" id="UP001054902"/>
    </source>
</evidence>
<feature type="compositionally biased region" description="Low complexity" evidence="1">
    <location>
        <begin position="67"/>
        <end position="78"/>
    </location>
</feature>
<evidence type="ECO:0000313" key="3">
    <source>
        <dbReference type="EMBL" id="GFH46398.1"/>
    </source>
</evidence>
<dbReference type="Pfam" id="PF05050">
    <property type="entry name" value="Methyltransf_21"/>
    <property type="match status" value="4"/>
</dbReference>
<dbReference type="PANTHER" id="PTHR34203">
    <property type="entry name" value="METHYLTRANSFERASE, FKBM FAMILY PROTEIN"/>
    <property type="match status" value="1"/>
</dbReference>
<dbReference type="EMBL" id="BLLK01000022">
    <property type="protein sequence ID" value="GFH46398.1"/>
    <property type="molecule type" value="Genomic_DNA"/>
</dbReference>
<proteinExistence type="predicted"/>
<keyword evidence="4" id="KW-1185">Reference proteome</keyword>
<dbReference type="InterPro" id="IPR006342">
    <property type="entry name" value="FkbM_mtfrase"/>
</dbReference>